<feature type="domain" description="Polymerase/histidinol phosphatase N-terminal" evidence="1">
    <location>
        <begin position="2"/>
        <end position="67"/>
    </location>
</feature>
<dbReference type="SMART" id="SM00481">
    <property type="entry name" value="POLIIIAc"/>
    <property type="match status" value="1"/>
</dbReference>
<name>A0A2M6X0D2_9BACT</name>
<evidence type="ECO:0000259" key="1">
    <source>
        <dbReference type="SMART" id="SM00481"/>
    </source>
</evidence>
<sequence length="287" mass="30945">MYDLHLHSTYSDGDIAPAEVVRKAIERGLSGVSLTDHNGVWGVTEAAAAAEQLGAAYVEGIEISVREAGRDIHVLGYSRRFDREVLRNGLHEQLVGYTARMEEIVRRCRSAGYDRVTAAAVRALRRGQTDPCHLSYDVGRVLMRLHGLSAATARAMVTGTGSCAVPYGSWALDAAAAVALLHAAGGAAVWAHPGLVLKDAGEEVFTTVLTALTAAGVDGLEVYHPYHSSAALQRLSRAAAERHWLVTGGSDWHGPDRYGESDRAFGEVGVKEKEFQLLMENIDRIRS</sequence>
<accession>A0A2M6X0D2</accession>
<dbReference type="PANTHER" id="PTHR42924:SF3">
    <property type="entry name" value="POLYMERASE_HISTIDINOL PHOSPHATASE N-TERMINAL DOMAIN-CONTAINING PROTEIN"/>
    <property type="match status" value="1"/>
</dbReference>
<gene>
    <name evidence="2" type="ORF">COT71_00280</name>
</gene>
<dbReference type="Proteomes" id="UP000230731">
    <property type="component" value="Unassembled WGS sequence"/>
</dbReference>
<dbReference type="EMBL" id="PEZP01000003">
    <property type="protein sequence ID" value="PIT98522.1"/>
    <property type="molecule type" value="Genomic_DNA"/>
</dbReference>
<dbReference type="InterPro" id="IPR004013">
    <property type="entry name" value="PHP_dom"/>
</dbReference>
<dbReference type="SUPFAM" id="SSF89550">
    <property type="entry name" value="PHP domain-like"/>
    <property type="match status" value="1"/>
</dbReference>
<comment type="caution">
    <text evidence="2">The sequence shown here is derived from an EMBL/GenBank/DDBJ whole genome shotgun (WGS) entry which is preliminary data.</text>
</comment>
<evidence type="ECO:0000313" key="3">
    <source>
        <dbReference type="Proteomes" id="UP000230731"/>
    </source>
</evidence>
<reference evidence="3" key="1">
    <citation type="submission" date="2017-09" db="EMBL/GenBank/DDBJ databases">
        <title>Depth-based differentiation of microbial function through sediment-hosted aquifers and enrichment of novel symbionts in the deep terrestrial subsurface.</title>
        <authorList>
            <person name="Probst A.J."/>
            <person name="Ladd B."/>
            <person name="Jarett J.K."/>
            <person name="Geller-Mcgrath D.E."/>
            <person name="Sieber C.M.K."/>
            <person name="Emerson J.B."/>
            <person name="Anantharaman K."/>
            <person name="Thomas B.C."/>
            <person name="Malmstrom R."/>
            <person name="Stieglmeier M."/>
            <person name="Klingl A."/>
            <person name="Woyke T."/>
            <person name="Ryan C.M."/>
            <person name="Banfield J.F."/>
        </authorList>
    </citation>
    <scope>NUCLEOTIDE SEQUENCE [LARGE SCALE GENOMIC DNA]</scope>
</reference>
<dbReference type="PANTHER" id="PTHR42924">
    <property type="entry name" value="EXONUCLEASE"/>
    <property type="match status" value="1"/>
</dbReference>
<protein>
    <recommendedName>
        <fullName evidence="1">Polymerase/histidinol phosphatase N-terminal domain-containing protein</fullName>
    </recommendedName>
</protein>
<organism evidence="2 3">
    <name type="scientific">Candidatus Andersenbacteria bacterium CG10_big_fil_rev_8_21_14_0_10_54_11</name>
    <dbReference type="NCBI Taxonomy" id="1974485"/>
    <lineage>
        <taxon>Bacteria</taxon>
        <taxon>Candidatus Anderseniibacteriota</taxon>
    </lineage>
</organism>
<dbReference type="InterPro" id="IPR016195">
    <property type="entry name" value="Pol/histidinol_Pase-like"/>
</dbReference>
<dbReference type="GO" id="GO:0004534">
    <property type="term" value="F:5'-3' RNA exonuclease activity"/>
    <property type="evidence" value="ECO:0007669"/>
    <property type="project" value="TreeGrafter"/>
</dbReference>
<dbReference type="AlphaFoldDB" id="A0A2M6X0D2"/>
<dbReference type="GO" id="GO:0035312">
    <property type="term" value="F:5'-3' DNA exonuclease activity"/>
    <property type="evidence" value="ECO:0007669"/>
    <property type="project" value="TreeGrafter"/>
</dbReference>
<dbReference type="InterPro" id="IPR052018">
    <property type="entry name" value="PHP_domain"/>
</dbReference>
<dbReference type="Gene3D" id="3.20.20.140">
    <property type="entry name" value="Metal-dependent hydrolases"/>
    <property type="match status" value="1"/>
</dbReference>
<dbReference type="Pfam" id="PF02811">
    <property type="entry name" value="PHP"/>
    <property type="match status" value="1"/>
</dbReference>
<proteinExistence type="predicted"/>
<evidence type="ECO:0000313" key="2">
    <source>
        <dbReference type="EMBL" id="PIT98522.1"/>
    </source>
</evidence>
<dbReference type="Gene3D" id="1.10.150.650">
    <property type="match status" value="1"/>
</dbReference>
<dbReference type="InterPro" id="IPR003141">
    <property type="entry name" value="Pol/His_phosphatase_N"/>
</dbReference>
<dbReference type="CDD" id="cd07438">
    <property type="entry name" value="PHP_HisPPase_AMP"/>
    <property type="match status" value="1"/>
</dbReference>